<proteinExistence type="predicted"/>
<organism evidence="1 2">
    <name type="scientific">Mycobacterium phage Kersh</name>
    <dbReference type="NCBI Taxonomy" id="1897501"/>
    <lineage>
        <taxon>Viruses</taxon>
        <taxon>Duplodnaviria</taxon>
        <taxon>Heunggongvirae</taxon>
        <taxon>Uroviricota</taxon>
        <taxon>Caudoviricetes</taxon>
        <taxon>Gracegardnervirinae</taxon>
        <taxon>Cheoctovirus</taxon>
        <taxon>Cheoctovirus kersh</taxon>
    </lineage>
</organism>
<dbReference type="EMBL" id="KX610764">
    <property type="protein sequence ID" value="AOT26011.1"/>
    <property type="molecule type" value="Genomic_DNA"/>
</dbReference>
<evidence type="ECO:0000313" key="2">
    <source>
        <dbReference type="Proteomes" id="UP000221399"/>
    </source>
</evidence>
<reference evidence="1 2" key="1">
    <citation type="submission" date="2016-07" db="EMBL/GenBank/DDBJ databases">
        <authorList>
            <person name="Ambulkar S."/>
            <person name="Bapat J.P."/>
            <person name="Board N.L."/>
            <person name="Bracha T.W."/>
            <person name="Byeon E."/>
            <person name="Chang J."/>
            <person name="Couzens C.K."/>
            <person name="Dorsey D.M."/>
            <person name="Eghbali A."/>
            <person name="Escueta D.P."/>
            <person name="Fanton A.G."/>
            <person name="Fernandez L.A."/>
            <person name="Guy S.E."/>
            <person name="Harman T.S."/>
            <person name="Hawkins B.L."/>
            <person name="Hollingsworth D.R."/>
            <person name="Hu A.S."/>
            <person name="Knight E.A."/>
            <person name="Lum G.R."/>
            <person name="Modi R.N."/>
            <person name="Narala R.V."/>
            <person name="Park J.Y."/>
            <person name="Parkhurst M.J."/>
            <person name="Tahami K."/>
            <person name="Tjitro A.M."/>
            <person name="Westeinde E.A."/>
            <person name="Yu M.E."/>
            <person name="Cohen L.B."/>
            <person name="Riley E."/>
            <person name="Pogliano K."/>
            <person name="Pogliano J."/>
            <person name="Butler M."/>
            <person name="Warner M.H."/>
            <person name="Garlena R.A."/>
            <person name="Russell D.A."/>
            <person name="Pope W.H."/>
            <person name="Jacobs-Sera D."/>
            <person name="Hendrix R.W."/>
            <person name="Hatfull G.F."/>
        </authorList>
    </citation>
    <scope>NUCLEOTIDE SEQUENCE [LARGE SCALE GENOMIC DNA]</scope>
</reference>
<gene>
    <name evidence="1" type="ORF">SEA_KERSH_21</name>
</gene>
<protein>
    <submittedName>
        <fullName evidence="1">Minor tail protein</fullName>
    </submittedName>
</protein>
<keyword evidence="2" id="KW-1185">Reference proteome</keyword>
<name>A0A1D8EXR0_9CAUD</name>
<evidence type="ECO:0000313" key="1">
    <source>
        <dbReference type="EMBL" id="AOT26011.1"/>
    </source>
</evidence>
<sequence>MPGWIVETITTPTPAAVGVTGGTPTVIATQHKLVEPTPAELVITGGQPLSGPVAIPSAAALSITGGTPVVSQARLLTPGALNLTITGGQPSVVKNTIITPTKASLTVTGGTPTVTNQSPVAYNSIGTGSTGFGSAANFNFTAPTGADVFVIINWDRSAPPTGAPTYGGAAMTLVTTINHNNLAGYGGVSIYRIAAAGNDTAKVVTSPSTGGSWQVTNAIAFTGVSAVGTVTTATGLSASPSQSVTLPSGVGLHVFSAGNGGGSMAGFSSYSGATNRYNTFNAGSALAINTVAASGTVSATIGISSGWAGVFVPLS</sequence>
<accession>A0A1D8EXR0</accession>
<dbReference type="Proteomes" id="UP000221399">
    <property type="component" value="Genome"/>
</dbReference>